<dbReference type="STRING" id="1130080.SAMN04488113_14314"/>
<feature type="domain" description="EF-hand" evidence="2">
    <location>
        <begin position="68"/>
        <end position="93"/>
    </location>
</feature>
<dbReference type="GO" id="GO:0005509">
    <property type="term" value="F:calcium ion binding"/>
    <property type="evidence" value="ECO:0007669"/>
    <property type="project" value="InterPro"/>
</dbReference>
<dbReference type="InterPro" id="IPR036423">
    <property type="entry name" value="SOD-like_Cu/Zn_dom_sf"/>
</dbReference>
<dbReference type="PROSITE" id="PS00018">
    <property type="entry name" value="EF_HAND_1"/>
    <property type="match status" value="1"/>
</dbReference>
<dbReference type="PROSITE" id="PS50222">
    <property type="entry name" value="EF_HAND_2"/>
    <property type="match status" value="1"/>
</dbReference>
<name>A0A1H6V2N6_9LACT</name>
<keyword evidence="4" id="KW-1185">Reference proteome</keyword>
<dbReference type="AlphaFoldDB" id="A0A1H6V2N6"/>
<evidence type="ECO:0000256" key="1">
    <source>
        <dbReference type="ARBA" id="ARBA00010457"/>
    </source>
</evidence>
<gene>
    <name evidence="3" type="ORF">SAMN04488113_14314</name>
</gene>
<evidence type="ECO:0000259" key="2">
    <source>
        <dbReference type="PROSITE" id="PS50222"/>
    </source>
</evidence>
<dbReference type="SUPFAM" id="SSF49329">
    <property type="entry name" value="Cu,Zn superoxide dismutase-like"/>
    <property type="match status" value="1"/>
</dbReference>
<dbReference type="Proteomes" id="UP000198564">
    <property type="component" value="Unassembled WGS sequence"/>
</dbReference>
<reference evidence="4" key="1">
    <citation type="submission" date="2016-10" db="EMBL/GenBank/DDBJ databases">
        <authorList>
            <person name="Varghese N."/>
            <person name="Submissions S."/>
        </authorList>
    </citation>
    <scope>NUCLEOTIDE SEQUENCE [LARGE SCALE GENOMIC DNA]</scope>
    <source>
        <strain evidence="4">DSM 25751</strain>
    </source>
</reference>
<evidence type="ECO:0000313" key="4">
    <source>
        <dbReference type="Proteomes" id="UP000198564"/>
    </source>
</evidence>
<dbReference type="InterPro" id="IPR002048">
    <property type="entry name" value="EF_hand_dom"/>
</dbReference>
<proteinExistence type="inferred from homology"/>
<dbReference type="InterPro" id="IPR018247">
    <property type="entry name" value="EF_Hand_1_Ca_BS"/>
</dbReference>
<dbReference type="GO" id="GO:0006801">
    <property type="term" value="P:superoxide metabolic process"/>
    <property type="evidence" value="ECO:0007669"/>
    <property type="project" value="InterPro"/>
</dbReference>
<comment type="similarity">
    <text evidence="1">Belongs to the Cu-Zn superoxide dismutase family.</text>
</comment>
<protein>
    <recommendedName>
        <fullName evidence="2">EF-hand domain-containing protein</fullName>
    </recommendedName>
</protein>
<evidence type="ECO:0000313" key="3">
    <source>
        <dbReference type="EMBL" id="SEI98843.1"/>
    </source>
</evidence>
<accession>A0A1H6V2N6</accession>
<sequence>MMSTRYTADIKPVNEGVIGTSVYGKAELIEEGDTLKITIEATGTPPNMMHWSHFHGFPDGKKGRIPTKAADTNGDGVIDLPELYEVAGQTMVPFDNAPQDINIPHDNYPHSDEDGNFKYEFEVPLAPLKKKFMEKFGSEDLQLDTRTVLIHGAPESIELPDTVKGTVKGYGPHTTLPIGVGEIEKV</sequence>
<organism evidence="3 4">
    <name type="scientific">Alkalibacterium gilvum</name>
    <dbReference type="NCBI Taxonomy" id="1130080"/>
    <lineage>
        <taxon>Bacteria</taxon>
        <taxon>Bacillati</taxon>
        <taxon>Bacillota</taxon>
        <taxon>Bacilli</taxon>
        <taxon>Lactobacillales</taxon>
        <taxon>Carnobacteriaceae</taxon>
        <taxon>Alkalibacterium</taxon>
    </lineage>
</organism>
<dbReference type="EMBL" id="FNYW01000043">
    <property type="protein sequence ID" value="SEI98843.1"/>
    <property type="molecule type" value="Genomic_DNA"/>
</dbReference>